<dbReference type="Gene3D" id="1.10.3100.20">
    <property type="entry name" value="Protein of unknown function DUF269"/>
    <property type="match status" value="1"/>
</dbReference>
<dbReference type="PIRSF" id="PIRSF005788">
    <property type="entry name" value="NifK"/>
    <property type="match status" value="1"/>
</dbReference>
<evidence type="ECO:0008006" key="3">
    <source>
        <dbReference type="Google" id="ProtNLM"/>
    </source>
</evidence>
<accession>A0ABQ0C5V1</accession>
<protein>
    <recommendedName>
        <fullName evidence="3">Nitrogen fixation protein</fullName>
    </recommendedName>
</protein>
<dbReference type="NCBIfam" id="TIGR02935">
    <property type="entry name" value="NifX-associated nitrogen fixation protein"/>
    <property type="match status" value="1"/>
</dbReference>
<sequence>MKNMDENGLDEEERLLATDFFQEMRRQLLSHGGVSEGTSMRKMLEPFLLSPEKRREIPVIGDPSHATMARLRCFYNAIAVLIEKECGLMARPLLDMNHEGFGVMMIVVGKLVALDRVLRDVHRFGFADLSRMKDEADKLLAVALQRIGDHGVVAGL</sequence>
<dbReference type="Proteomes" id="UP001628193">
    <property type="component" value="Unassembled WGS sequence"/>
</dbReference>
<dbReference type="RefSeq" id="WP_420903967.1">
    <property type="nucleotide sequence ID" value="NZ_BAAFGK010000002.1"/>
</dbReference>
<dbReference type="EMBL" id="BAAFGK010000002">
    <property type="protein sequence ID" value="GAB0056254.1"/>
    <property type="molecule type" value="Genomic_DNA"/>
</dbReference>
<evidence type="ECO:0000313" key="2">
    <source>
        <dbReference type="Proteomes" id="UP001628193"/>
    </source>
</evidence>
<name>A0ABQ0C5V1_9PROT</name>
<dbReference type="Pfam" id="PF03270">
    <property type="entry name" value="DUF269"/>
    <property type="match status" value="1"/>
</dbReference>
<organism evidence="1 2">
    <name type="scientific">Candidatus Magnetaquiglobus chichijimensis</name>
    <dbReference type="NCBI Taxonomy" id="3141448"/>
    <lineage>
        <taxon>Bacteria</taxon>
        <taxon>Pseudomonadati</taxon>
        <taxon>Pseudomonadota</taxon>
        <taxon>Magnetococcia</taxon>
        <taxon>Magnetococcales</taxon>
        <taxon>Candidatus Magnetaquicoccaceae</taxon>
        <taxon>Candidatus Magnetaquiglobus</taxon>
    </lineage>
</organism>
<reference evidence="1 2" key="1">
    <citation type="submission" date="2024-09" db="EMBL/GenBank/DDBJ databases">
        <title>Draft genome sequence of Candidatus Magnetaquicoccaceae bacterium FCR-1.</title>
        <authorList>
            <person name="Shimoshige H."/>
            <person name="Shimamura S."/>
            <person name="Taoka A."/>
            <person name="Kobayashi H."/>
            <person name="Maekawa T."/>
        </authorList>
    </citation>
    <scope>NUCLEOTIDE SEQUENCE [LARGE SCALE GENOMIC DNA]</scope>
    <source>
        <strain evidence="1 2">FCR-1</strain>
    </source>
</reference>
<gene>
    <name evidence="1" type="ORF">SIID45300_00559</name>
</gene>
<dbReference type="InterPro" id="IPR004952">
    <property type="entry name" value="NifX-assoc_nitrogen_fix"/>
</dbReference>
<proteinExistence type="predicted"/>
<comment type="caution">
    <text evidence="1">The sequence shown here is derived from an EMBL/GenBank/DDBJ whole genome shotgun (WGS) entry which is preliminary data.</text>
</comment>
<evidence type="ECO:0000313" key="1">
    <source>
        <dbReference type="EMBL" id="GAB0056254.1"/>
    </source>
</evidence>
<keyword evidence="2" id="KW-1185">Reference proteome</keyword>